<dbReference type="Pfam" id="PF01546">
    <property type="entry name" value="Peptidase_M20"/>
    <property type="match status" value="1"/>
</dbReference>
<dbReference type="PANTHER" id="PTHR30575">
    <property type="entry name" value="PEPTIDASE M20"/>
    <property type="match status" value="1"/>
</dbReference>
<comment type="similarity">
    <text evidence="1">Belongs to the peptidase M20A family.</text>
</comment>
<dbReference type="InterPro" id="IPR002933">
    <property type="entry name" value="Peptidase_M20"/>
</dbReference>
<dbReference type="SUPFAM" id="SSF53187">
    <property type="entry name" value="Zn-dependent exopeptidases"/>
    <property type="match status" value="1"/>
</dbReference>
<gene>
    <name evidence="3" type="ORF">CDD82_2875</name>
</gene>
<evidence type="ECO:0000313" key="3">
    <source>
        <dbReference type="EMBL" id="PHH58584.1"/>
    </source>
</evidence>
<dbReference type="OrthoDB" id="6119954at2759"/>
<keyword evidence="4" id="KW-1185">Reference proteome</keyword>
<accession>A0A2C5XV50</accession>
<dbReference type="GO" id="GO:0016805">
    <property type="term" value="F:dipeptidase activity"/>
    <property type="evidence" value="ECO:0007669"/>
    <property type="project" value="TreeGrafter"/>
</dbReference>
<dbReference type="AlphaFoldDB" id="A0A2C5XV50"/>
<reference evidence="3 4" key="1">
    <citation type="submission" date="2017-06" db="EMBL/GenBank/DDBJ databases">
        <title>Ant-infecting Ophiocordyceps genomes reveal a high diversity of potential behavioral manipulation genes and a possible major role for enterotoxins.</title>
        <authorList>
            <person name="De Bekker C."/>
            <person name="Evans H.C."/>
            <person name="Brachmann A."/>
            <person name="Hughes D.P."/>
        </authorList>
    </citation>
    <scope>NUCLEOTIDE SEQUENCE [LARGE SCALE GENOMIC DNA]</scope>
    <source>
        <strain evidence="3 4">1348a</strain>
    </source>
</reference>
<evidence type="ECO:0000256" key="1">
    <source>
        <dbReference type="ARBA" id="ARBA00006247"/>
    </source>
</evidence>
<evidence type="ECO:0008006" key="5">
    <source>
        <dbReference type="Google" id="ProtNLM"/>
    </source>
</evidence>
<comment type="caution">
    <text evidence="3">The sequence shown here is derived from an EMBL/GenBank/DDBJ whole genome shotgun (WGS) entry which is preliminary data.</text>
</comment>
<dbReference type="InterPro" id="IPR052030">
    <property type="entry name" value="Peptidase_M20/M20A_hydrolases"/>
</dbReference>
<feature type="compositionally biased region" description="Basic and acidic residues" evidence="2">
    <location>
        <begin position="1"/>
        <end position="21"/>
    </location>
</feature>
<dbReference type="PANTHER" id="PTHR30575:SF0">
    <property type="entry name" value="XAA-ARG DIPEPTIDASE"/>
    <property type="match status" value="1"/>
</dbReference>
<feature type="region of interest" description="Disordered" evidence="2">
    <location>
        <begin position="1"/>
        <end position="25"/>
    </location>
</feature>
<proteinExistence type="inferred from homology"/>
<dbReference type="EMBL" id="NJEU01002108">
    <property type="protein sequence ID" value="PHH58584.1"/>
    <property type="molecule type" value="Genomic_DNA"/>
</dbReference>
<dbReference type="Proteomes" id="UP000224854">
    <property type="component" value="Unassembled WGS sequence"/>
</dbReference>
<sequence>MAKQDMEKVRKVSNDHIDSQSKELQTQINKKMHENPEICWEEKIAHDSMVGYLTAAGYKVTPHAYGVETSFEATAGSGGRQIVICAEMDALPKIGHGCGHNLIATSSVAAFIGAAQALEKLKIPGRLKLLGTPAEEEGGGKALLLEKGAFKPHDQVAAAIMSHGMPKHALGV</sequence>
<evidence type="ECO:0000313" key="4">
    <source>
        <dbReference type="Proteomes" id="UP000224854"/>
    </source>
</evidence>
<organism evidence="3 4">
    <name type="scientific">Ophiocordyceps australis</name>
    <dbReference type="NCBI Taxonomy" id="1399860"/>
    <lineage>
        <taxon>Eukaryota</taxon>
        <taxon>Fungi</taxon>
        <taxon>Dikarya</taxon>
        <taxon>Ascomycota</taxon>
        <taxon>Pezizomycotina</taxon>
        <taxon>Sordariomycetes</taxon>
        <taxon>Hypocreomycetidae</taxon>
        <taxon>Hypocreales</taxon>
        <taxon>Ophiocordycipitaceae</taxon>
        <taxon>Ophiocordyceps</taxon>
    </lineage>
</organism>
<protein>
    <recommendedName>
        <fullName evidence="5">Peptidase M20 dimerisation domain-containing protein</fullName>
    </recommendedName>
</protein>
<name>A0A2C5XV50_9HYPO</name>
<dbReference type="Gene3D" id="3.40.630.10">
    <property type="entry name" value="Zn peptidases"/>
    <property type="match status" value="1"/>
</dbReference>
<evidence type="ECO:0000256" key="2">
    <source>
        <dbReference type="SAM" id="MobiDB-lite"/>
    </source>
</evidence>